<dbReference type="PANTHER" id="PTHR47959:SF20">
    <property type="entry name" value="RNA HELICASE"/>
    <property type="match status" value="1"/>
</dbReference>
<dbReference type="GO" id="GO:0005829">
    <property type="term" value="C:cytosol"/>
    <property type="evidence" value="ECO:0007669"/>
    <property type="project" value="TreeGrafter"/>
</dbReference>
<dbReference type="PROSITE" id="PS51192">
    <property type="entry name" value="HELICASE_ATP_BIND_1"/>
    <property type="match status" value="1"/>
</dbReference>
<evidence type="ECO:0000256" key="6">
    <source>
        <dbReference type="ARBA" id="ARBA00022884"/>
    </source>
</evidence>
<feature type="domain" description="Helicase C-terminal" evidence="11">
    <location>
        <begin position="239"/>
        <end position="383"/>
    </location>
</feature>
<proteinExistence type="inferred from homology"/>
<keyword evidence="7" id="KW-0539">Nucleus</keyword>
<dbReference type="InterPro" id="IPR011545">
    <property type="entry name" value="DEAD/DEAH_box_helicase_dom"/>
</dbReference>
<comment type="similarity">
    <text evidence="8">Belongs to the DEAD box helicase family. DDX47/RRP3 subfamily.</text>
</comment>
<comment type="caution">
    <text evidence="12">The sequence shown here is derived from an EMBL/GenBank/DDBJ whole genome shotgun (WGS) entry which is preliminary data.</text>
</comment>
<sequence>MDAISGAKTGYLEKDCLAPQLCETCELLNWHKPFSIQAQAIPVALQGKDIIGLAETGSGKTGSFALPVLHFLLEKPQVCFCLVLTPTRELAFQIAEQFNALGSSIGVKTAVIVGGVNMVEQAITLAKGPHVVVATPGRLVDHLENTKGFTLKKLKFLVLDEADRMLTLDFGEDLNKIISVIPKERRTFLYSATMTEKVAKLQKASLKNPVKIQVSTKYQTVAKLIQNYMFMPAKRKDVYLTWLINESSGNSIMVFVSTCATAQRLALMLNNLGLPAIPLHGNLSQPKRLGALNKFKSSGSSVLIATDVASRGLDIPDVDLVINYDVPLHSKDYIHRVGRTARAGKAGRAVTFVSQYDVECFQRIELLINRKMELFPSEDAEVMLLAERVIEAQRFAHLVAHNLFRSVLRLLAPRLIGIKRARGKKKISWRDT</sequence>
<dbReference type="InterPro" id="IPR027417">
    <property type="entry name" value="P-loop_NTPase"/>
</dbReference>
<accession>A0AA38HJ73</accession>
<dbReference type="GO" id="GO:0005524">
    <property type="term" value="F:ATP binding"/>
    <property type="evidence" value="ECO:0007669"/>
    <property type="project" value="UniProtKB-KW"/>
</dbReference>
<dbReference type="GO" id="GO:0003723">
    <property type="term" value="F:RNA binding"/>
    <property type="evidence" value="ECO:0007669"/>
    <property type="project" value="UniProtKB-KW"/>
</dbReference>
<evidence type="ECO:0000256" key="5">
    <source>
        <dbReference type="ARBA" id="ARBA00022840"/>
    </source>
</evidence>
<feature type="domain" description="Helicase ATP-binding" evidence="10">
    <location>
        <begin position="41"/>
        <end position="212"/>
    </location>
</feature>
<evidence type="ECO:0000259" key="10">
    <source>
        <dbReference type="PROSITE" id="PS51192"/>
    </source>
</evidence>
<dbReference type="InterPro" id="IPR000629">
    <property type="entry name" value="RNA-helicase_DEAD-box_CS"/>
</dbReference>
<name>A0AA38HJ73_9CUCU</name>
<dbReference type="SUPFAM" id="SSF52540">
    <property type="entry name" value="P-loop containing nucleoside triphosphate hydrolases"/>
    <property type="match status" value="1"/>
</dbReference>
<dbReference type="InterPro" id="IPR014001">
    <property type="entry name" value="Helicase_ATP-bd"/>
</dbReference>
<evidence type="ECO:0000313" key="12">
    <source>
        <dbReference type="EMBL" id="KAJ3630017.1"/>
    </source>
</evidence>
<dbReference type="Proteomes" id="UP001168821">
    <property type="component" value="Unassembled WGS sequence"/>
</dbReference>
<dbReference type="CDD" id="cd18787">
    <property type="entry name" value="SF2_C_DEAD"/>
    <property type="match status" value="1"/>
</dbReference>
<dbReference type="InterPro" id="IPR044765">
    <property type="entry name" value="DDX47/Rrp3_DEADc"/>
</dbReference>
<dbReference type="SMART" id="SM00487">
    <property type="entry name" value="DEXDc"/>
    <property type="match status" value="1"/>
</dbReference>
<evidence type="ECO:0000256" key="2">
    <source>
        <dbReference type="ARBA" id="ARBA00022741"/>
    </source>
</evidence>
<dbReference type="Pfam" id="PF00270">
    <property type="entry name" value="DEAD"/>
    <property type="match status" value="1"/>
</dbReference>
<dbReference type="GO" id="GO:0005634">
    <property type="term" value="C:nucleus"/>
    <property type="evidence" value="ECO:0007669"/>
    <property type="project" value="UniProtKB-SubCell"/>
</dbReference>
<keyword evidence="5 9" id="KW-0067">ATP-binding</keyword>
<dbReference type="CDD" id="cd17954">
    <property type="entry name" value="DEADc_DDX47"/>
    <property type="match status" value="1"/>
</dbReference>
<dbReference type="PROSITE" id="PS00039">
    <property type="entry name" value="DEAD_ATP_HELICASE"/>
    <property type="match status" value="1"/>
</dbReference>
<dbReference type="AlphaFoldDB" id="A0AA38HJ73"/>
<dbReference type="InterPro" id="IPR001650">
    <property type="entry name" value="Helicase_C-like"/>
</dbReference>
<evidence type="ECO:0008006" key="14">
    <source>
        <dbReference type="Google" id="ProtNLM"/>
    </source>
</evidence>
<evidence type="ECO:0000313" key="13">
    <source>
        <dbReference type="Proteomes" id="UP001168821"/>
    </source>
</evidence>
<evidence type="ECO:0000256" key="1">
    <source>
        <dbReference type="ARBA" id="ARBA00004123"/>
    </source>
</evidence>
<dbReference type="Gene3D" id="3.40.50.300">
    <property type="entry name" value="P-loop containing nucleotide triphosphate hydrolases"/>
    <property type="match status" value="2"/>
</dbReference>
<keyword evidence="6" id="KW-0694">RNA-binding</keyword>
<dbReference type="PANTHER" id="PTHR47959">
    <property type="entry name" value="ATP-DEPENDENT RNA HELICASE RHLE-RELATED"/>
    <property type="match status" value="1"/>
</dbReference>
<keyword evidence="2 9" id="KW-0547">Nucleotide-binding</keyword>
<organism evidence="12 13">
    <name type="scientific">Zophobas morio</name>
    <dbReference type="NCBI Taxonomy" id="2755281"/>
    <lineage>
        <taxon>Eukaryota</taxon>
        <taxon>Metazoa</taxon>
        <taxon>Ecdysozoa</taxon>
        <taxon>Arthropoda</taxon>
        <taxon>Hexapoda</taxon>
        <taxon>Insecta</taxon>
        <taxon>Pterygota</taxon>
        <taxon>Neoptera</taxon>
        <taxon>Endopterygota</taxon>
        <taxon>Coleoptera</taxon>
        <taxon>Polyphaga</taxon>
        <taxon>Cucujiformia</taxon>
        <taxon>Tenebrionidae</taxon>
        <taxon>Zophobas</taxon>
    </lineage>
</organism>
<dbReference type="Pfam" id="PF00271">
    <property type="entry name" value="Helicase_C"/>
    <property type="match status" value="1"/>
</dbReference>
<keyword evidence="13" id="KW-1185">Reference proteome</keyword>
<reference evidence="12" key="1">
    <citation type="journal article" date="2023" name="G3 (Bethesda)">
        <title>Whole genome assemblies of Zophobas morio and Tenebrio molitor.</title>
        <authorList>
            <person name="Kaur S."/>
            <person name="Stinson S.A."/>
            <person name="diCenzo G.C."/>
        </authorList>
    </citation>
    <scope>NUCLEOTIDE SEQUENCE</scope>
    <source>
        <strain evidence="12">QUZm001</strain>
    </source>
</reference>
<dbReference type="GO" id="GO:0016787">
    <property type="term" value="F:hydrolase activity"/>
    <property type="evidence" value="ECO:0007669"/>
    <property type="project" value="UniProtKB-KW"/>
</dbReference>
<evidence type="ECO:0000256" key="9">
    <source>
        <dbReference type="RuleBase" id="RU000492"/>
    </source>
</evidence>
<comment type="subcellular location">
    <subcellularLocation>
        <location evidence="1">Nucleus</location>
    </subcellularLocation>
</comment>
<evidence type="ECO:0000256" key="3">
    <source>
        <dbReference type="ARBA" id="ARBA00022801"/>
    </source>
</evidence>
<evidence type="ECO:0000259" key="11">
    <source>
        <dbReference type="PROSITE" id="PS51194"/>
    </source>
</evidence>
<keyword evidence="4 9" id="KW-0347">Helicase</keyword>
<protein>
    <recommendedName>
        <fullName evidence="14">RNA helicase</fullName>
    </recommendedName>
</protein>
<dbReference type="SMART" id="SM00490">
    <property type="entry name" value="HELICc"/>
    <property type="match status" value="1"/>
</dbReference>
<gene>
    <name evidence="12" type="ORF">Zmor_028509</name>
</gene>
<evidence type="ECO:0000256" key="7">
    <source>
        <dbReference type="ARBA" id="ARBA00023242"/>
    </source>
</evidence>
<keyword evidence="3 9" id="KW-0378">Hydrolase</keyword>
<evidence type="ECO:0000256" key="8">
    <source>
        <dbReference type="ARBA" id="ARBA00024350"/>
    </source>
</evidence>
<dbReference type="GO" id="GO:0003724">
    <property type="term" value="F:RNA helicase activity"/>
    <property type="evidence" value="ECO:0007669"/>
    <property type="project" value="TreeGrafter"/>
</dbReference>
<dbReference type="EMBL" id="JALNTZ010000931">
    <property type="protein sequence ID" value="KAJ3630017.1"/>
    <property type="molecule type" value="Genomic_DNA"/>
</dbReference>
<dbReference type="InterPro" id="IPR050079">
    <property type="entry name" value="DEAD_box_RNA_helicase"/>
</dbReference>
<dbReference type="PROSITE" id="PS51194">
    <property type="entry name" value="HELICASE_CTER"/>
    <property type="match status" value="1"/>
</dbReference>
<evidence type="ECO:0000256" key="4">
    <source>
        <dbReference type="ARBA" id="ARBA00022806"/>
    </source>
</evidence>